<dbReference type="Pfam" id="PF02092">
    <property type="entry name" value="tRNA_synt_2f"/>
    <property type="match status" value="1"/>
</dbReference>
<dbReference type="InterPro" id="IPR006194">
    <property type="entry name" value="Gly-tRNA-synth_heterodimer"/>
</dbReference>
<keyword evidence="6 8" id="KW-0030">Aminoacyl-tRNA synthetase</keyword>
<dbReference type="Proteomes" id="UP000052237">
    <property type="component" value="Unassembled WGS sequence"/>
</dbReference>
<keyword evidence="10" id="KW-1185">Reference proteome</keyword>
<evidence type="ECO:0000313" key="9">
    <source>
        <dbReference type="EMBL" id="CUU72281.1"/>
    </source>
</evidence>
<dbReference type="PRINTS" id="PR01045">
    <property type="entry name" value="TRNASYNTHGB"/>
</dbReference>
<organism evidence="9 10">
    <name type="scientific">Campylobacter hyointestinalis subsp. hyointestinalis</name>
    <dbReference type="NCBI Taxonomy" id="91352"/>
    <lineage>
        <taxon>Bacteria</taxon>
        <taxon>Pseudomonadati</taxon>
        <taxon>Campylobacterota</taxon>
        <taxon>Epsilonproteobacteria</taxon>
        <taxon>Campylobacterales</taxon>
        <taxon>Campylobacteraceae</taxon>
        <taxon>Campylobacter</taxon>
    </lineage>
</organism>
<proteinExistence type="inferred from homology"/>
<accession>A0A0S4R984</accession>
<comment type="caution">
    <text evidence="9">The sequence shown here is derived from an EMBL/GenBank/DDBJ whole genome shotgun (WGS) entry which is preliminary data.</text>
</comment>
<evidence type="ECO:0000256" key="4">
    <source>
        <dbReference type="ARBA" id="ARBA00022840"/>
    </source>
</evidence>
<comment type="similarity">
    <text evidence="1 8">Belongs to the class-II aminoacyl-tRNA synthetase family.</text>
</comment>
<keyword evidence="4 8" id="KW-0067">ATP-binding</keyword>
<dbReference type="PROSITE" id="PS50861">
    <property type="entry name" value="AA_TRNA_LIGASE_II_GLYAB"/>
    <property type="match status" value="1"/>
</dbReference>
<evidence type="ECO:0000256" key="6">
    <source>
        <dbReference type="ARBA" id="ARBA00023146"/>
    </source>
</evidence>
<comment type="catalytic activity">
    <reaction evidence="7 8">
        <text>tRNA(Gly) + glycine + ATP = glycyl-tRNA(Gly) + AMP + diphosphate</text>
        <dbReference type="Rhea" id="RHEA:16013"/>
        <dbReference type="Rhea" id="RHEA-COMP:9664"/>
        <dbReference type="Rhea" id="RHEA-COMP:9683"/>
        <dbReference type="ChEBI" id="CHEBI:30616"/>
        <dbReference type="ChEBI" id="CHEBI:33019"/>
        <dbReference type="ChEBI" id="CHEBI:57305"/>
        <dbReference type="ChEBI" id="CHEBI:78442"/>
        <dbReference type="ChEBI" id="CHEBI:78522"/>
        <dbReference type="ChEBI" id="CHEBI:456215"/>
        <dbReference type="EC" id="6.1.1.14"/>
    </reaction>
</comment>
<dbReference type="GO" id="GO:0005829">
    <property type="term" value="C:cytosol"/>
    <property type="evidence" value="ECO:0007669"/>
    <property type="project" value="TreeGrafter"/>
</dbReference>
<dbReference type="GO" id="GO:0004820">
    <property type="term" value="F:glycine-tRNA ligase activity"/>
    <property type="evidence" value="ECO:0007669"/>
    <property type="project" value="UniProtKB-UniRule"/>
</dbReference>
<keyword evidence="5 8" id="KW-0648">Protein biosynthesis</keyword>
<dbReference type="NCBIfam" id="TIGR00211">
    <property type="entry name" value="glyS"/>
    <property type="match status" value="1"/>
</dbReference>
<evidence type="ECO:0000256" key="5">
    <source>
        <dbReference type="ARBA" id="ARBA00022917"/>
    </source>
</evidence>
<dbReference type="GO" id="GO:0005524">
    <property type="term" value="F:ATP binding"/>
    <property type="evidence" value="ECO:0007669"/>
    <property type="project" value="UniProtKB-UniRule"/>
</dbReference>
<keyword evidence="8" id="KW-0963">Cytoplasm</keyword>
<dbReference type="InterPro" id="IPR015944">
    <property type="entry name" value="Gly-tRNA-synth_bsu"/>
</dbReference>
<comment type="subcellular location">
    <subcellularLocation>
        <location evidence="8">Cytoplasm</location>
    </subcellularLocation>
</comment>
<evidence type="ECO:0000256" key="7">
    <source>
        <dbReference type="ARBA" id="ARBA00047937"/>
    </source>
</evidence>
<name>A0A0S4R984_CAMHY</name>
<keyword evidence="2 8" id="KW-0436">Ligase</keyword>
<protein>
    <recommendedName>
        <fullName evidence="8">Glycine--tRNA ligase beta subunit</fullName>
        <ecNumber evidence="8">6.1.1.14</ecNumber>
    </recommendedName>
    <alternativeName>
        <fullName evidence="8">Glycyl-tRNA synthetase beta subunit</fullName>
        <shortName evidence="8">GlyRS</shortName>
    </alternativeName>
</protein>
<gene>
    <name evidence="8 9" type="primary">glyS</name>
    <name evidence="9" type="ORF">ERS686654_00412</name>
</gene>
<dbReference type="GO" id="GO:0006426">
    <property type="term" value="P:glycyl-tRNA aminoacylation"/>
    <property type="evidence" value="ECO:0007669"/>
    <property type="project" value="UniProtKB-UniRule"/>
</dbReference>
<evidence type="ECO:0000256" key="1">
    <source>
        <dbReference type="ARBA" id="ARBA00008226"/>
    </source>
</evidence>
<keyword evidence="3 8" id="KW-0547">Nucleotide-binding</keyword>
<evidence type="ECO:0000313" key="10">
    <source>
        <dbReference type="Proteomes" id="UP000052237"/>
    </source>
</evidence>
<evidence type="ECO:0000256" key="2">
    <source>
        <dbReference type="ARBA" id="ARBA00022598"/>
    </source>
</evidence>
<reference evidence="9 10" key="1">
    <citation type="submission" date="2015-11" db="EMBL/GenBank/DDBJ databases">
        <authorList>
            <consortium name="Pathogen Informatics"/>
        </authorList>
    </citation>
    <scope>NUCLEOTIDE SEQUENCE [LARGE SCALE GENOMIC DNA]</scope>
    <source>
        <strain evidence="9 10">006A-0059</strain>
    </source>
</reference>
<dbReference type="RefSeq" id="WP_059425301.1">
    <property type="nucleotide sequence ID" value="NZ_CP040464.1"/>
</dbReference>
<dbReference type="HAMAP" id="MF_00255">
    <property type="entry name" value="Gly_tRNA_synth_beta"/>
    <property type="match status" value="1"/>
</dbReference>
<dbReference type="EC" id="6.1.1.14" evidence="8"/>
<dbReference type="PANTHER" id="PTHR30075:SF2">
    <property type="entry name" value="GLYCINE--TRNA LIGASE, CHLOROPLASTIC_MITOCHONDRIAL 2"/>
    <property type="match status" value="1"/>
</dbReference>
<evidence type="ECO:0000256" key="8">
    <source>
        <dbReference type="HAMAP-Rule" id="MF_00255"/>
    </source>
</evidence>
<comment type="subunit">
    <text evidence="8">Tetramer of two alpha and two beta subunits.</text>
</comment>
<evidence type="ECO:0000256" key="3">
    <source>
        <dbReference type="ARBA" id="ARBA00022741"/>
    </source>
</evidence>
<dbReference type="AlphaFoldDB" id="A0A0S4R984"/>
<sequence>MRLLIEIGVEELPAIPFLKELKNIVPKWKSLLDVYGLESKFEFEFTPRRLMISGEIPEFSKDIEAEFIGAPKAVALQNGTWSAAAKSFANKCGISEAKLEFKDIKGKEVLYYKSVQKGKLASELLPEMISKFVSSLNFGKSMRWGSGEYEFIRPIRSLICMLDNESVECELMGVKSDKAFYPHRRYGYKPIKFNTIDEYFELLPKFGIMLKSTDRKAKILSEFKEIEASSGLKIELDFELLDEVVAITEFPTALLGTFEKEFLEVPSEVIITSMKENQRYFPLHDKNEKLSNHFVVVSNALSDDKTLIVKGNEKVLRARLSDAKFFWESDLAAEFSSEKLKQISYLNELGSMYDKEIRERFVARTLSGFYDKELKIEFDGDYEHELDRAVMLSKADLTTGMVYEFTNLQGIMGAYYAAYRRENPFIVEALREQYLPSGEGSKCPRTLFASIVAVSNKLDTLMGLFSINKIPSGTKDPYALRRAASGLIKIVLNLGINFDVKTVLNAIKSNYKEFDISLLENFIYDRLYSMQDANPSVVKACINSGESDIKKLNLNILALNEICKKDDFKESFSTFKRLANIIKDAEICTVNEALFEEESEKELNSKFKSLNLDEENAKDYLESLFGLKPDIDKFFDSVMINHENESIKANRKALIGQIYKAFLRIADIKEISN</sequence>
<dbReference type="EMBL" id="FAVB01000001">
    <property type="protein sequence ID" value="CUU72281.1"/>
    <property type="molecule type" value="Genomic_DNA"/>
</dbReference>
<dbReference type="PANTHER" id="PTHR30075">
    <property type="entry name" value="GLYCYL-TRNA SYNTHETASE"/>
    <property type="match status" value="1"/>
</dbReference>